<dbReference type="Gene3D" id="2.20.230.10">
    <property type="entry name" value="Resuscitation-promoting factor rpfb"/>
    <property type="match status" value="1"/>
</dbReference>
<dbReference type="InterPro" id="IPR011098">
    <property type="entry name" value="G5_dom"/>
</dbReference>
<name>A0ABS1TJL8_9BACI</name>
<dbReference type="RefSeq" id="WP_202652283.1">
    <property type="nucleotide sequence ID" value="NZ_JAESWB010000025.1"/>
</dbReference>
<dbReference type="Proteomes" id="UP000623967">
    <property type="component" value="Unassembled WGS sequence"/>
</dbReference>
<evidence type="ECO:0000259" key="3">
    <source>
        <dbReference type="SMART" id="SM01208"/>
    </source>
</evidence>
<feature type="compositionally biased region" description="Polar residues" evidence="2">
    <location>
        <begin position="390"/>
        <end position="405"/>
    </location>
</feature>
<dbReference type="Pfam" id="PF07501">
    <property type="entry name" value="G5"/>
    <property type="match status" value="1"/>
</dbReference>
<sequence length="466" mass="52867">MRNPREWKFFLALFTCSLFIFGFSTYGAMGYDRFFGKVDQFAGNTKIGTIDVSGLDPAEALSKLKEKQKNWSEKTEIIVVYNEKSSKINLNLFHFQLEKSLQSAKNGQQTELQVDLNNQSLAAFLEKLSKDLSKERAVDLTRIKTDLIGYASLLSTGTHTIPLNNYLVKKQPDKVISESTIPYRETDFELMDWTEKFPQIEIMPESSFSLMEFLEKNHLKNYSSNSLSMIATAIYKTILPTNFLITERHISRELPAYAEAGYEAKVDQNNHMDFVVTNPNNQKYQLNFKIINNLFYVSLKGQPFSYTYDILLKDKETFQPKTVVQYDAKLPFNREIVKTQGKKGILVKVYRYKVDEDGNTLEKTLLAEDFYLPINRLVFHSLLVNEQQTSETNADGTVTGTENADTGNNGTKNGNKENGNSADSSNETDQKTGKGQSNQGTKNSDQTTNEARNSGDLWGKPNEAAK</sequence>
<evidence type="ECO:0000313" key="5">
    <source>
        <dbReference type="Proteomes" id="UP000623967"/>
    </source>
</evidence>
<feature type="domain" description="G5" evidence="3">
    <location>
        <begin position="306"/>
        <end position="388"/>
    </location>
</feature>
<feature type="region of interest" description="Disordered" evidence="2">
    <location>
        <begin position="390"/>
        <end position="466"/>
    </location>
</feature>
<evidence type="ECO:0000256" key="1">
    <source>
        <dbReference type="ARBA" id="ARBA00022729"/>
    </source>
</evidence>
<feature type="compositionally biased region" description="Low complexity" evidence="2">
    <location>
        <begin position="406"/>
        <end position="420"/>
    </location>
</feature>
<reference evidence="4 5" key="1">
    <citation type="submission" date="2021-01" db="EMBL/GenBank/DDBJ databases">
        <title>Genome public.</title>
        <authorList>
            <person name="Liu C."/>
            <person name="Sun Q."/>
        </authorList>
    </citation>
    <scope>NUCLEOTIDE SEQUENCE [LARGE SCALE GENOMIC DNA]</scope>
    <source>
        <strain evidence="4 5">YIM B02564</strain>
    </source>
</reference>
<comment type="caution">
    <text evidence="4">The sequence shown here is derived from an EMBL/GenBank/DDBJ whole genome shotgun (WGS) entry which is preliminary data.</text>
</comment>
<gene>
    <name evidence="4" type="ORF">JK635_03105</name>
</gene>
<proteinExistence type="predicted"/>
<organism evidence="4 5">
    <name type="scientific">Neobacillus paridis</name>
    <dbReference type="NCBI Taxonomy" id="2803862"/>
    <lineage>
        <taxon>Bacteria</taxon>
        <taxon>Bacillati</taxon>
        <taxon>Bacillota</taxon>
        <taxon>Bacilli</taxon>
        <taxon>Bacillales</taxon>
        <taxon>Bacillaceae</taxon>
        <taxon>Neobacillus</taxon>
    </lineage>
</organism>
<evidence type="ECO:0000256" key="2">
    <source>
        <dbReference type="SAM" id="MobiDB-lite"/>
    </source>
</evidence>
<keyword evidence="1" id="KW-0732">Signal</keyword>
<keyword evidence="5" id="KW-1185">Reference proteome</keyword>
<dbReference type="SMART" id="SM01208">
    <property type="entry name" value="G5"/>
    <property type="match status" value="1"/>
</dbReference>
<protein>
    <submittedName>
        <fullName evidence="4">G5 domain-containing protein</fullName>
    </submittedName>
</protein>
<accession>A0ABS1TJL8</accession>
<feature type="compositionally biased region" description="Polar residues" evidence="2">
    <location>
        <begin position="421"/>
        <end position="452"/>
    </location>
</feature>
<dbReference type="EMBL" id="JAESWB010000025">
    <property type="protein sequence ID" value="MBL4951229.1"/>
    <property type="molecule type" value="Genomic_DNA"/>
</dbReference>
<evidence type="ECO:0000313" key="4">
    <source>
        <dbReference type="EMBL" id="MBL4951229.1"/>
    </source>
</evidence>